<dbReference type="InterPro" id="IPR004344">
    <property type="entry name" value="TTL/TTLL_fam"/>
</dbReference>
<keyword evidence="3" id="KW-0067">ATP-binding</keyword>
<dbReference type="Pfam" id="PF03133">
    <property type="entry name" value="TTL"/>
    <property type="match status" value="2"/>
</dbReference>
<organism evidence="5 6">
    <name type="scientific">Cafeteria roenbergensis</name>
    <name type="common">Marine flagellate</name>
    <dbReference type="NCBI Taxonomy" id="33653"/>
    <lineage>
        <taxon>Eukaryota</taxon>
        <taxon>Sar</taxon>
        <taxon>Stramenopiles</taxon>
        <taxon>Bigyra</taxon>
        <taxon>Opalozoa</taxon>
        <taxon>Bicosoecida</taxon>
        <taxon>Cafeteriaceae</taxon>
        <taxon>Cafeteria</taxon>
    </lineage>
</organism>
<protein>
    <recommendedName>
        <fullName evidence="7">Tubulin--tyrosine ligase-like protein 9</fullName>
    </recommendedName>
</protein>
<dbReference type="GO" id="GO:0036064">
    <property type="term" value="C:ciliary basal body"/>
    <property type="evidence" value="ECO:0007669"/>
    <property type="project" value="TreeGrafter"/>
</dbReference>
<dbReference type="EMBL" id="VLTO01000091">
    <property type="protein sequence ID" value="KAA0165877.1"/>
    <property type="molecule type" value="Genomic_DNA"/>
</dbReference>
<evidence type="ECO:0000256" key="2">
    <source>
        <dbReference type="ARBA" id="ARBA00022741"/>
    </source>
</evidence>
<feature type="compositionally biased region" description="Low complexity" evidence="4">
    <location>
        <begin position="274"/>
        <end position="283"/>
    </location>
</feature>
<reference evidence="5 6" key="1">
    <citation type="submission" date="2019-07" db="EMBL/GenBank/DDBJ databases">
        <title>Genomes of Cafeteria roenbergensis.</title>
        <authorList>
            <person name="Fischer M.G."/>
            <person name="Hackl T."/>
            <person name="Roman M."/>
        </authorList>
    </citation>
    <scope>NUCLEOTIDE SEQUENCE [LARGE SCALE GENOMIC DNA]</scope>
    <source>
        <strain evidence="5 6">E4-10P</strain>
    </source>
</reference>
<dbReference type="PROSITE" id="PS51221">
    <property type="entry name" value="TTL"/>
    <property type="match status" value="1"/>
</dbReference>
<evidence type="ECO:0000313" key="5">
    <source>
        <dbReference type="EMBL" id="KAA0165877.1"/>
    </source>
</evidence>
<dbReference type="AlphaFoldDB" id="A0A5A8DMN2"/>
<dbReference type="GO" id="GO:0070740">
    <property type="term" value="F:tubulin-glutamic acid ligase activity"/>
    <property type="evidence" value="ECO:0007669"/>
    <property type="project" value="TreeGrafter"/>
</dbReference>
<proteinExistence type="predicted"/>
<accession>A0A5A8DMN2</accession>
<dbReference type="PANTHER" id="PTHR12241:SF147">
    <property type="entry name" value="TUBULIN POLYGLUTAMYLASE TTLL7"/>
    <property type="match status" value="1"/>
</dbReference>
<evidence type="ECO:0000313" key="6">
    <source>
        <dbReference type="Proteomes" id="UP000322899"/>
    </source>
</evidence>
<keyword evidence="2" id="KW-0547">Nucleotide-binding</keyword>
<feature type="compositionally biased region" description="Acidic residues" evidence="4">
    <location>
        <begin position="242"/>
        <end position="251"/>
    </location>
</feature>
<evidence type="ECO:0000256" key="4">
    <source>
        <dbReference type="SAM" id="MobiDB-lite"/>
    </source>
</evidence>
<feature type="compositionally biased region" description="Basic residues" evidence="4">
    <location>
        <begin position="293"/>
        <end position="311"/>
    </location>
</feature>
<gene>
    <name evidence="5" type="ORF">FNF27_07564</name>
</gene>
<keyword evidence="1" id="KW-0436">Ligase</keyword>
<sequence length="602" mass="62179">MPKLRVTLRNCSYGVVKTAAKDLGWRRIKNTPQLAWLDKWSHQELFDLRSAGVRVNHFPGTREMANKCALARNLNAMRAACEDEFLFHPRSWVWPAERRGVEDACAADPSLVLIAKPDASCQGRGIMLARSTKELPAPHELGGTGLIVQEYVPRPLLLRGHKFDMRVYVLLAGVYPSVRAFIHVEGLSRLAARVYEAPTAKNIRRRTMHLTNYAVNKGKTFEEKEESPDADGAAARHAGGDGADEDEDEEAGAAGPGWAVALAATETEAEADEAAAAAAAAAGAGAGSGRNARAGRRRTPQPRKPSRHPVSRLRASAASASSAAASAAAAAAAAAAAGHSSLALDTAPLTGREAPPLQLTGVEAAACAAGAGGRFFAPDAEGRTALEVREGGKWGLQAGLLAAAEEEAARGGGGGPAAAERLDAMWSSIREATAKTILAVAPAMAHEYLASVRGSGSAAASNNRTARARAAAPAAAGAGAACGEEDGGEDGASGGGGGGGGGGDAGSASRGGGLSSRGELLGQGAPLSEHGLACFELLGLDVLVEEGGRCLLLEVNKLPSLNSDTAVDRAAKRWAVGDALRMVAPPTVAWLRRWRWRSRRGR</sequence>
<feature type="region of interest" description="Disordered" evidence="4">
    <location>
        <begin position="271"/>
        <end position="317"/>
    </location>
</feature>
<dbReference type="Proteomes" id="UP000322899">
    <property type="component" value="Unassembled WGS sequence"/>
</dbReference>
<feature type="compositionally biased region" description="Gly residues" evidence="4">
    <location>
        <begin position="490"/>
        <end position="515"/>
    </location>
</feature>
<evidence type="ECO:0000256" key="1">
    <source>
        <dbReference type="ARBA" id="ARBA00022598"/>
    </source>
</evidence>
<name>A0A5A8DMN2_CAFRO</name>
<dbReference type="Gene3D" id="3.30.470.20">
    <property type="entry name" value="ATP-grasp fold, B domain"/>
    <property type="match status" value="2"/>
</dbReference>
<dbReference type="GO" id="GO:0000226">
    <property type="term" value="P:microtubule cytoskeleton organization"/>
    <property type="evidence" value="ECO:0007669"/>
    <property type="project" value="TreeGrafter"/>
</dbReference>
<evidence type="ECO:0000256" key="3">
    <source>
        <dbReference type="ARBA" id="ARBA00022840"/>
    </source>
</evidence>
<dbReference type="PANTHER" id="PTHR12241">
    <property type="entry name" value="TUBULIN POLYGLUTAMYLASE"/>
    <property type="match status" value="1"/>
</dbReference>
<dbReference type="SUPFAM" id="SSF56059">
    <property type="entry name" value="Glutathione synthetase ATP-binding domain-like"/>
    <property type="match status" value="1"/>
</dbReference>
<dbReference type="GO" id="GO:0005524">
    <property type="term" value="F:ATP binding"/>
    <property type="evidence" value="ECO:0007669"/>
    <property type="project" value="UniProtKB-KW"/>
</dbReference>
<evidence type="ECO:0008006" key="7">
    <source>
        <dbReference type="Google" id="ProtNLM"/>
    </source>
</evidence>
<feature type="region of interest" description="Disordered" evidence="4">
    <location>
        <begin position="217"/>
        <end position="254"/>
    </location>
</feature>
<dbReference type="OrthoDB" id="202825at2759"/>
<dbReference type="GO" id="GO:0015631">
    <property type="term" value="F:tubulin binding"/>
    <property type="evidence" value="ECO:0007669"/>
    <property type="project" value="TreeGrafter"/>
</dbReference>
<comment type="caution">
    <text evidence="5">The sequence shown here is derived from an EMBL/GenBank/DDBJ whole genome shotgun (WGS) entry which is preliminary data.</text>
</comment>
<feature type="region of interest" description="Disordered" evidence="4">
    <location>
        <begin position="479"/>
        <end position="517"/>
    </location>
</feature>